<dbReference type="AlphaFoldDB" id="A0A0K2TAZ0"/>
<organism evidence="1">
    <name type="scientific">Lepeophtheirus salmonis</name>
    <name type="common">Salmon louse</name>
    <name type="synonym">Caligus salmonis</name>
    <dbReference type="NCBI Taxonomy" id="72036"/>
    <lineage>
        <taxon>Eukaryota</taxon>
        <taxon>Metazoa</taxon>
        <taxon>Ecdysozoa</taxon>
        <taxon>Arthropoda</taxon>
        <taxon>Crustacea</taxon>
        <taxon>Multicrustacea</taxon>
        <taxon>Hexanauplia</taxon>
        <taxon>Copepoda</taxon>
        <taxon>Siphonostomatoida</taxon>
        <taxon>Caligidae</taxon>
        <taxon>Lepeophtheirus</taxon>
    </lineage>
</organism>
<name>A0A0K2TAZ0_LEPSM</name>
<accession>A0A0K2TAZ0</accession>
<sequence length="24" mass="2970">MPCQHRIIYNLLKQRMKFLIHKAS</sequence>
<dbReference type="EMBL" id="HACA01005376">
    <property type="protein sequence ID" value="CDW22737.1"/>
    <property type="molecule type" value="Transcribed_RNA"/>
</dbReference>
<reference evidence="1" key="1">
    <citation type="submission" date="2014-05" db="EMBL/GenBank/DDBJ databases">
        <authorList>
            <person name="Chronopoulou M."/>
        </authorList>
    </citation>
    <scope>NUCLEOTIDE SEQUENCE</scope>
    <source>
        <tissue evidence="1">Whole organism</tissue>
    </source>
</reference>
<evidence type="ECO:0000313" key="1">
    <source>
        <dbReference type="EMBL" id="CDW22737.1"/>
    </source>
</evidence>
<protein>
    <submittedName>
        <fullName evidence="1">Uncharacterized protein</fullName>
    </submittedName>
</protein>
<proteinExistence type="predicted"/>